<dbReference type="PROSITE" id="PS50943">
    <property type="entry name" value="HTH_CROC1"/>
    <property type="match status" value="1"/>
</dbReference>
<name>B1BPN1_CLOPF</name>
<dbReference type="GO" id="GO:0003677">
    <property type="term" value="F:DNA binding"/>
    <property type="evidence" value="ECO:0007669"/>
    <property type="project" value="InterPro"/>
</dbReference>
<comment type="caution">
    <text evidence="2">The sequence shown here is derived from an EMBL/GenBank/DDBJ whole genome shotgun (WGS) entry which is preliminary data.</text>
</comment>
<dbReference type="Proteomes" id="UP000005337">
    <property type="component" value="Unassembled WGS sequence"/>
</dbReference>
<evidence type="ECO:0000313" key="2">
    <source>
        <dbReference type="EMBL" id="EDT16329.1"/>
    </source>
</evidence>
<dbReference type="EMBL" id="ABDW01000003">
    <property type="protein sequence ID" value="EDT16329.1"/>
    <property type="molecule type" value="Genomic_DNA"/>
</dbReference>
<evidence type="ECO:0000259" key="1">
    <source>
        <dbReference type="PROSITE" id="PS50943"/>
    </source>
</evidence>
<dbReference type="AlphaFoldDB" id="B1BPN1"/>
<sequence length="82" mass="9741">MAFDYRKLKGKIVEKYGTQTQFARALGISNRTLSLKLNNKIYFKQDEIRKCSNLLNINLNEIQIYFFTEKVQDFELKNKEVS</sequence>
<dbReference type="InterPro" id="IPR001387">
    <property type="entry name" value="Cro/C1-type_HTH"/>
</dbReference>
<gene>
    <name evidence="2" type="ORF">AC3_2582</name>
</gene>
<dbReference type="InterPro" id="IPR010982">
    <property type="entry name" value="Lambda_DNA-bd_dom_sf"/>
</dbReference>
<proteinExistence type="predicted"/>
<accession>B1BPN1</accession>
<dbReference type="CDD" id="cd00093">
    <property type="entry name" value="HTH_XRE"/>
    <property type="match status" value="1"/>
</dbReference>
<dbReference type="Gene3D" id="1.10.260.40">
    <property type="entry name" value="lambda repressor-like DNA-binding domains"/>
    <property type="match status" value="1"/>
</dbReference>
<organism evidence="2 3">
    <name type="scientific">Clostridium perfringens E str. JGS1987</name>
    <dbReference type="NCBI Taxonomy" id="451755"/>
    <lineage>
        <taxon>Bacteria</taxon>
        <taxon>Bacillati</taxon>
        <taxon>Bacillota</taxon>
        <taxon>Clostridia</taxon>
        <taxon>Eubacteriales</taxon>
        <taxon>Clostridiaceae</taxon>
        <taxon>Clostridium</taxon>
    </lineage>
</organism>
<reference evidence="2 3" key="1">
    <citation type="submission" date="2007-07" db="EMBL/GenBank/DDBJ databases">
        <title>Annotation of Clostridium perfringens E str. JGS1987.</title>
        <authorList>
            <person name="Paulsen I."/>
            <person name="Sebastian Y."/>
        </authorList>
    </citation>
    <scope>NUCLEOTIDE SEQUENCE [LARGE SCALE GENOMIC DNA]</scope>
    <source>
        <strain evidence="3">E str. JGS1987</strain>
    </source>
</reference>
<feature type="domain" description="HTH cro/C1-type" evidence="1">
    <location>
        <begin position="18"/>
        <end position="62"/>
    </location>
</feature>
<dbReference type="RefSeq" id="WP_003461876.1">
    <property type="nucleotide sequence ID" value="NZ_ABDW01000003.1"/>
</dbReference>
<dbReference type="SUPFAM" id="SSF47413">
    <property type="entry name" value="lambda repressor-like DNA-binding domains"/>
    <property type="match status" value="1"/>
</dbReference>
<protein>
    <recommendedName>
        <fullName evidence="1">HTH cro/C1-type domain-containing protein</fullName>
    </recommendedName>
</protein>
<dbReference type="InterPro" id="IPR008003">
    <property type="entry name" value="DUF739"/>
</dbReference>
<evidence type="ECO:0000313" key="3">
    <source>
        <dbReference type="Proteomes" id="UP000005337"/>
    </source>
</evidence>
<dbReference type="Pfam" id="PF05339">
    <property type="entry name" value="DUF739"/>
    <property type="match status" value="1"/>
</dbReference>